<dbReference type="InterPro" id="IPR050767">
    <property type="entry name" value="Sel1_AlgK"/>
</dbReference>
<protein>
    <recommendedName>
        <fullName evidence="3">Sel1 repeat family protein</fullName>
    </recommendedName>
</protein>
<organism evidence="1 2">
    <name type="scientific">Aeromonas veronii</name>
    <dbReference type="NCBI Taxonomy" id="654"/>
    <lineage>
        <taxon>Bacteria</taxon>
        <taxon>Pseudomonadati</taxon>
        <taxon>Pseudomonadota</taxon>
        <taxon>Gammaproteobacteria</taxon>
        <taxon>Aeromonadales</taxon>
        <taxon>Aeromonadaceae</taxon>
        <taxon>Aeromonas</taxon>
    </lineage>
</organism>
<proteinExistence type="predicted"/>
<gene>
    <name evidence="1" type="ORF">D6R50_21020</name>
</gene>
<evidence type="ECO:0008006" key="3">
    <source>
        <dbReference type="Google" id="ProtNLM"/>
    </source>
</evidence>
<dbReference type="AlphaFoldDB" id="A0A3A9IAY3"/>
<sequence length="342" mass="39193">MYNMSSRYFIIPYIIIQAFYSSYLMAQTQSKNCNEKSFSSILQEAEGGNVSAQINVGEMYGLGRGIYPDRNRMLHWYKKAAVTGNVEAKLILARKYIELEDYDQAIIWLNQAVDLGDPTAKSLLAIMYLLEQGVIKNPKRALSLYKEAANENELLSLVNLGLIYEEGEIVPKDDNQAQSFFNKAKMLAKERNDANSQLILAYIHEKYGDKEQTLSSYYKAAELGSADAEYYIANAYIFGIGTSKNEEQAIYWYNKSAKHGNKSAQFELVKMHYFYKNYKQAYFWLSVLAANISEDDKLGNELSYYRGRILGRMTEDTIISIDKSVIDYFEKWSDCNNNNPSN</sequence>
<dbReference type="InterPro" id="IPR006597">
    <property type="entry name" value="Sel1-like"/>
</dbReference>
<comment type="caution">
    <text evidence="1">The sequence shown here is derived from an EMBL/GenBank/DDBJ whole genome shotgun (WGS) entry which is preliminary data.</text>
</comment>
<accession>A0A3A9IAY3</accession>
<reference evidence="1 2" key="1">
    <citation type="submission" date="2018-09" db="EMBL/GenBank/DDBJ databases">
        <title>Genome sequencing of Aeromonas veronii MS-17-88.</title>
        <authorList>
            <person name="Tekedar H.C."/>
            <person name="Arick M.A."/>
            <person name="Hsu C.-Y."/>
            <person name="Thrash A."/>
            <person name="Karsi A."/>
            <person name="Lawrence M.L."/>
            <person name="Abdelhamed H."/>
        </authorList>
    </citation>
    <scope>NUCLEOTIDE SEQUENCE [LARGE SCALE GENOMIC DNA]</scope>
    <source>
        <strain evidence="1 2">MS 17-88</strain>
    </source>
</reference>
<dbReference type="SUPFAM" id="SSF81901">
    <property type="entry name" value="HCP-like"/>
    <property type="match status" value="2"/>
</dbReference>
<dbReference type="Proteomes" id="UP000281725">
    <property type="component" value="Unassembled WGS sequence"/>
</dbReference>
<dbReference type="Pfam" id="PF08238">
    <property type="entry name" value="Sel1"/>
    <property type="match status" value="5"/>
</dbReference>
<dbReference type="Gene3D" id="1.25.40.10">
    <property type="entry name" value="Tetratricopeptide repeat domain"/>
    <property type="match status" value="2"/>
</dbReference>
<dbReference type="InterPro" id="IPR011990">
    <property type="entry name" value="TPR-like_helical_dom_sf"/>
</dbReference>
<dbReference type="SMART" id="SM00671">
    <property type="entry name" value="SEL1"/>
    <property type="match status" value="7"/>
</dbReference>
<dbReference type="PANTHER" id="PTHR11102">
    <property type="entry name" value="SEL-1-LIKE PROTEIN"/>
    <property type="match status" value="1"/>
</dbReference>
<dbReference type="EMBL" id="RAWX01000005">
    <property type="protein sequence ID" value="RKJ85678.1"/>
    <property type="molecule type" value="Genomic_DNA"/>
</dbReference>
<name>A0A3A9IAY3_AERVE</name>
<dbReference type="PANTHER" id="PTHR11102:SF160">
    <property type="entry name" value="ERAD-ASSOCIATED E3 UBIQUITIN-PROTEIN LIGASE COMPONENT HRD3"/>
    <property type="match status" value="1"/>
</dbReference>
<evidence type="ECO:0000313" key="2">
    <source>
        <dbReference type="Proteomes" id="UP000281725"/>
    </source>
</evidence>
<evidence type="ECO:0000313" key="1">
    <source>
        <dbReference type="EMBL" id="RKJ85678.1"/>
    </source>
</evidence>